<reference evidence="2" key="1">
    <citation type="submission" date="2018-10" db="EMBL/GenBank/DDBJ databases">
        <title>FDA dAtabase for Regulatory Grade micrObial Sequences (FDA-ARGOS): Supporting development and validation of Infectious Disease Dx tests.</title>
        <authorList>
            <person name="Minogue T."/>
            <person name="Wolcott M."/>
            <person name="Wasieloski L."/>
            <person name="Aguilar W."/>
            <person name="Moore D."/>
            <person name="Tallon L.J."/>
            <person name="Sadzewicz L."/>
            <person name="Sengamalay N."/>
            <person name="Ott S."/>
            <person name="Godinez A."/>
            <person name="Nagaraj S."/>
            <person name="Vavikolanu K."/>
            <person name="Vyas G."/>
            <person name="Nadendla S."/>
            <person name="Aluvathingal J."/>
            <person name="Sichtig H."/>
        </authorList>
    </citation>
    <scope>NUCLEOTIDE SEQUENCE</scope>
    <source>
        <strain evidence="2">FDAARGOS_343</strain>
        <plasmid evidence="2">unnamed1</plasmid>
    </source>
</reference>
<keyword evidence="2" id="KW-0614">Plasmid</keyword>
<evidence type="ECO:0000256" key="1">
    <source>
        <dbReference type="SAM" id="SignalP"/>
    </source>
</evidence>
<evidence type="ECO:0000313" key="2">
    <source>
        <dbReference type="EMBL" id="TRZ39374.1"/>
    </source>
</evidence>
<keyword evidence="1" id="KW-0732">Signal</keyword>
<dbReference type="Proteomes" id="UP000319837">
    <property type="component" value="Plasmid unnamed1"/>
</dbReference>
<feature type="signal peptide" evidence="1">
    <location>
        <begin position="1"/>
        <end position="21"/>
    </location>
</feature>
<proteinExistence type="predicted"/>
<dbReference type="PROSITE" id="PS51257">
    <property type="entry name" value="PROKAR_LIPOPROTEIN"/>
    <property type="match status" value="1"/>
</dbReference>
<dbReference type="AlphaFoldDB" id="A0A553SQV7"/>
<organism evidence="2">
    <name type="scientific">Niallia circulans</name>
    <name type="common">Bacillus circulans</name>
    <dbReference type="NCBI Taxonomy" id="1397"/>
    <lineage>
        <taxon>Bacteria</taxon>
        <taxon>Bacillati</taxon>
        <taxon>Bacillota</taxon>
        <taxon>Bacilli</taxon>
        <taxon>Bacillales</taxon>
        <taxon>Bacillaceae</taxon>
        <taxon>Niallia</taxon>
    </lineage>
</organism>
<sequence length="163" mass="18183">MHYKKKVIGILMCLITVILLAACGSKEESKSNKQAEGLLPVGSTLIGARATKEIIHVDSANTWTVKDEHKDDSNYNITSVEKTGEKVDKYEVYKLVATEVYGDIESSFSKREGRNFIIVKEGDTYYFRSIADGNIEGITENLASSEDKDATVKEISNYTFKLQ</sequence>
<comment type="caution">
    <text evidence="2">The sequence shown here is derived from an EMBL/GenBank/DDBJ whole genome shotgun (WGS) entry which is preliminary data.</text>
</comment>
<dbReference type="EMBL" id="RIBP01000002">
    <property type="protein sequence ID" value="TRZ39374.1"/>
    <property type="molecule type" value="Genomic_DNA"/>
</dbReference>
<protein>
    <recommendedName>
        <fullName evidence="3">Lipoprotein</fullName>
    </recommendedName>
</protein>
<feature type="chain" id="PRO_5038612196" description="Lipoprotein" evidence="1">
    <location>
        <begin position="22"/>
        <end position="163"/>
    </location>
</feature>
<dbReference type="RefSeq" id="WP_185762685.1">
    <property type="nucleotide sequence ID" value="NZ_CM017505.1"/>
</dbReference>
<geneLocation type="plasmid" evidence="2">
    <name>unnamed1</name>
</geneLocation>
<name>A0A553SQV7_NIACI</name>
<evidence type="ECO:0008006" key="3">
    <source>
        <dbReference type="Google" id="ProtNLM"/>
    </source>
</evidence>
<accession>A0A553SQV7</accession>
<gene>
    <name evidence="2" type="ORF">CEQ21_07375</name>
</gene>